<evidence type="ECO:0000313" key="3">
    <source>
        <dbReference type="Proteomes" id="UP000265515"/>
    </source>
</evidence>
<gene>
    <name evidence="2" type="ORF">CBR_g54573</name>
</gene>
<keyword evidence="3" id="KW-1185">Reference proteome</keyword>
<dbReference type="OrthoDB" id="444848at2759"/>
<accession>A0A388MC88</accession>
<sequence>MSDADEIERGPTATPEDFVKVIEKRKLARLQVLKVDIFLFKGERMSEWLEMFEQVTSEGFEADKFKLLPRYVWWEIRPEIMKVVAGAAGVWASFKEEMQKRFKLGDGLLTKAGLEMLHRNEFTTVGAFTTTFEKMARNVSGMVEEEQCATLLGHFINWEASALTKKGAPGKKLTWAAIKESVIDRELNQVDLFQMRQTRQKRKVLDATTSNGQELKKVVEEVVAQLEATKEVNAAKRVPTAVVDWTEVQSFGIKGQSTEDLFKHQKKEAEWERRLKDMESKVERQVPTAVVDWTEVQGFEIRSQPAEELFEYRKKEEKADQQNDEEIPLLDKKMLEPQKELEGKESEAREFEWRMPTGLTLEQEPVRRFGEVGQDLIEAELRGDLKVCQESTTPQDMPLVAGLEDALGSWATGSRPDGRVSEKVAQTDDRAACPTPPEVPQQEVTSKVTTTPSFVPSQEGGKVEQKRVGRCFYCKRGKHVQEECPNNLKDEANGLFVLDSSGVRRDRNGNLILKTRDGIRVQLYR</sequence>
<evidence type="ECO:0000313" key="2">
    <source>
        <dbReference type="EMBL" id="GBG92176.1"/>
    </source>
</evidence>
<protein>
    <submittedName>
        <fullName evidence="2">Uncharacterized protein</fullName>
    </submittedName>
</protein>
<dbReference type="AlphaFoldDB" id="A0A388MC88"/>
<dbReference type="EMBL" id="BFEA01001010">
    <property type="protein sequence ID" value="GBG92176.1"/>
    <property type="molecule type" value="Genomic_DNA"/>
</dbReference>
<feature type="region of interest" description="Disordered" evidence="1">
    <location>
        <begin position="428"/>
        <end position="460"/>
    </location>
</feature>
<comment type="caution">
    <text evidence="2">The sequence shown here is derived from an EMBL/GenBank/DDBJ whole genome shotgun (WGS) entry which is preliminary data.</text>
</comment>
<dbReference type="Gramene" id="GBG92176">
    <property type="protein sequence ID" value="GBG92176"/>
    <property type="gene ID" value="CBR_g54573"/>
</dbReference>
<feature type="compositionally biased region" description="Polar residues" evidence="1">
    <location>
        <begin position="442"/>
        <end position="456"/>
    </location>
</feature>
<name>A0A388MC88_CHABU</name>
<organism evidence="2 3">
    <name type="scientific">Chara braunii</name>
    <name type="common">Braun's stonewort</name>
    <dbReference type="NCBI Taxonomy" id="69332"/>
    <lineage>
        <taxon>Eukaryota</taxon>
        <taxon>Viridiplantae</taxon>
        <taxon>Streptophyta</taxon>
        <taxon>Charophyceae</taxon>
        <taxon>Charales</taxon>
        <taxon>Characeae</taxon>
        <taxon>Chara</taxon>
    </lineage>
</organism>
<evidence type="ECO:0000256" key="1">
    <source>
        <dbReference type="SAM" id="MobiDB-lite"/>
    </source>
</evidence>
<dbReference type="Proteomes" id="UP000265515">
    <property type="component" value="Unassembled WGS sequence"/>
</dbReference>
<reference evidence="2 3" key="1">
    <citation type="journal article" date="2018" name="Cell">
        <title>The Chara Genome: Secondary Complexity and Implications for Plant Terrestrialization.</title>
        <authorList>
            <person name="Nishiyama T."/>
            <person name="Sakayama H."/>
            <person name="Vries J.D."/>
            <person name="Buschmann H."/>
            <person name="Saint-Marcoux D."/>
            <person name="Ullrich K.K."/>
            <person name="Haas F.B."/>
            <person name="Vanderstraeten L."/>
            <person name="Becker D."/>
            <person name="Lang D."/>
            <person name="Vosolsobe S."/>
            <person name="Rombauts S."/>
            <person name="Wilhelmsson P.K.I."/>
            <person name="Janitza P."/>
            <person name="Kern R."/>
            <person name="Heyl A."/>
            <person name="Rumpler F."/>
            <person name="Villalobos L.I.A.C."/>
            <person name="Clay J.M."/>
            <person name="Skokan R."/>
            <person name="Toyoda A."/>
            <person name="Suzuki Y."/>
            <person name="Kagoshima H."/>
            <person name="Schijlen E."/>
            <person name="Tajeshwar N."/>
            <person name="Catarino B."/>
            <person name="Hetherington A.J."/>
            <person name="Saltykova A."/>
            <person name="Bonnot C."/>
            <person name="Breuninger H."/>
            <person name="Symeonidi A."/>
            <person name="Radhakrishnan G.V."/>
            <person name="Van Nieuwerburgh F."/>
            <person name="Deforce D."/>
            <person name="Chang C."/>
            <person name="Karol K.G."/>
            <person name="Hedrich R."/>
            <person name="Ulvskov P."/>
            <person name="Glockner G."/>
            <person name="Delwiche C.F."/>
            <person name="Petrasek J."/>
            <person name="Van de Peer Y."/>
            <person name="Friml J."/>
            <person name="Beilby M."/>
            <person name="Dolan L."/>
            <person name="Kohara Y."/>
            <person name="Sugano S."/>
            <person name="Fujiyama A."/>
            <person name="Delaux P.-M."/>
            <person name="Quint M."/>
            <person name="TheiBen G."/>
            <person name="Hagemann M."/>
            <person name="Harholt J."/>
            <person name="Dunand C."/>
            <person name="Zachgo S."/>
            <person name="Langdale J."/>
            <person name="Maumus F."/>
            <person name="Straeten D.V.D."/>
            <person name="Gould S.B."/>
            <person name="Rensing S.A."/>
        </authorList>
    </citation>
    <scope>NUCLEOTIDE SEQUENCE [LARGE SCALE GENOMIC DNA]</scope>
    <source>
        <strain evidence="2 3">S276</strain>
    </source>
</reference>
<proteinExistence type="predicted"/>